<dbReference type="Pfam" id="PF01590">
    <property type="entry name" value="GAF"/>
    <property type="match status" value="1"/>
</dbReference>
<dbReference type="Proteomes" id="UP000626026">
    <property type="component" value="Unassembled WGS sequence"/>
</dbReference>
<gene>
    <name evidence="11" type="ORF">IBL26_18045</name>
</gene>
<keyword evidence="12" id="KW-1185">Reference proteome</keyword>
<dbReference type="PANTHER" id="PTHR43065:SF42">
    <property type="entry name" value="TWO-COMPONENT SENSOR PPRA"/>
    <property type="match status" value="1"/>
</dbReference>
<evidence type="ECO:0000256" key="1">
    <source>
        <dbReference type="ARBA" id="ARBA00000085"/>
    </source>
</evidence>
<dbReference type="PROSITE" id="PS50046">
    <property type="entry name" value="PHYTOCHROME_2"/>
    <property type="match status" value="1"/>
</dbReference>
<dbReference type="InterPro" id="IPR003018">
    <property type="entry name" value="GAF"/>
</dbReference>
<dbReference type="InterPro" id="IPR029016">
    <property type="entry name" value="GAF-like_dom_sf"/>
</dbReference>
<dbReference type="InterPro" id="IPR003661">
    <property type="entry name" value="HisK_dim/P_dom"/>
</dbReference>
<evidence type="ECO:0000256" key="7">
    <source>
        <dbReference type="PROSITE-ProRule" id="PRU00169"/>
    </source>
</evidence>
<comment type="similarity">
    <text evidence="2">In the N-terminal section; belongs to the phytochrome family.</text>
</comment>
<dbReference type="Gene3D" id="1.10.287.130">
    <property type="match status" value="1"/>
</dbReference>
<dbReference type="EMBL" id="JACTVA010000038">
    <property type="protein sequence ID" value="MBC9208757.1"/>
    <property type="molecule type" value="Genomic_DNA"/>
</dbReference>
<evidence type="ECO:0000259" key="8">
    <source>
        <dbReference type="PROSITE" id="PS50046"/>
    </source>
</evidence>
<evidence type="ECO:0000256" key="5">
    <source>
        <dbReference type="ARBA" id="ARBA00022679"/>
    </source>
</evidence>
<dbReference type="SMART" id="SM00387">
    <property type="entry name" value="HATPase_c"/>
    <property type="match status" value="1"/>
</dbReference>
<feature type="domain" description="Phytochrome chromophore attachment site" evidence="8">
    <location>
        <begin position="264"/>
        <end position="311"/>
    </location>
</feature>
<dbReference type="Pfam" id="PF00072">
    <property type="entry name" value="Response_reg"/>
    <property type="match status" value="1"/>
</dbReference>
<evidence type="ECO:0000259" key="9">
    <source>
        <dbReference type="PROSITE" id="PS50109"/>
    </source>
</evidence>
<feature type="modified residue" description="4-aspartylphosphate" evidence="7">
    <location>
        <position position="659"/>
    </location>
</feature>
<keyword evidence="5" id="KW-0808">Transferase</keyword>
<protein>
    <recommendedName>
        <fullName evidence="3">histidine kinase</fullName>
        <ecNumber evidence="3">2.7.13.3</ecNumber>
    </recommendedName>
</protein>
<evidence type="ECO:0000313" key="11">
    <source>
        <dbReference type="EMBL" id="MBC9208757.1"/>
    </source>
</evidence>
<dbReference type="PRINTS" id="PR00344">
    <property type="entry name" value="BCTRLSENSOR"/>
</dbReference>
<dbReference type="Pfam" id="PF00512">
    <property type="entry name" value="HisKA"/>
    <property type="match status" value="1"/>
</dbReference>
<dbReference type="RefSeq" id="WP_187785908.1">
    <property type="nucleotide sequence ID" value="NZ_JACTVA010000038.1"/>
</dbReference>
<dbReference type="SUPFAM" id="SSF52172">
    <property type="entry name" value="CheY-like"/>
    <property type="match status" value="1"/>
</dbReference>
<comment type="caution">
    <text evidence="11">The sequence shown here is derived from an EMBL/GenBank/DDBJ whole genome shotgun (WGS) entry which is preliminary data.</text>
</comment>
<feature type="domain" description="Histidine kinase" evidence="9">
    <location>
        <begin position="372"/>
        <end position="590"/>
    </location>
</feature>
<dbReference type="InterPro" id="IPR011006">
    <property type="entry name" value="CheY-like_superfamily"/>
</dbReference>
<organism evidence="11 12">
    <name type="scientific">Teichococcus aerophilus</name>
    <dbReference type="NCBI Taxonomy" id="1224513"/>
    <lineage>
        <taxon>Bacteria</taxon>
        <taxon>Pseudomonadati</taxon>
        <taxon>Pseudomonadota</taxon>
        <taxon>Alphaproteobacteria</taxon>
        <taxon>Acetobacterales</taxon>
        <taxon>Roseomonadaceae</taxon>
        <taxon>Roseomonas</taxon>
    </lineage>
</organism>
<evidence type="ECO:0000313" key="12">
    <source>
        <dbReference type="Proteomes" id="UP000626026"/>
    </source>
</evidence>
<dbReference type="SMART" id="SM00448">
    <property type="entry name" value="REC"/>
    <property type="match status" value="1"/>
</dbReference>
<dbReference type="PANTHER" id="PTHR43065">
    <property type="entry name" value="SENSOR HISTIDINE KINASE"/>
    <property type="match status" value="1"/>
</dbReference>
<feature type="domain" description="Response regulatory" evidence="10">
    <location>
        <begin position="610"/>
        <end position="723"/>
    </location>
</feature>
<dbReference type="SUPFAM" id="SSF47384">
    <property type="entry name" value="Homodimeric domain of signal transducing histidine kinase"/>
    <property type="match status" value="1"/>
</dbReference>
<dbReference type="SMART" id="SM00065">
    <property type="entry name" value="GAF"/>
    <property type="match status" value="1"/>
</dbReference>
<dbReference type="SUPFAM" id="SSF55781">
    <property type="entry name" value="GAF domain-like"/>
    <property type="match status" value="1"/>
</dbReference>
<dbReference type="SMART" id="SM00388">
    <property type="entry name" value="HisKA"/>
    <property type="match status" value="1"/>
</dbReference>
<dbReference type="InterPro" id="IPR036890">
    <property type="entry name" value="HATPase_C_sf"/>
</dbReference>
<evidence type="ECO:0000256" key="3">
    <source>
        <dbReference type="ARBA" id="ARBA00012438"/>
    </source>
</evidence>
<evidence type="ECO:0000259" key="10">
    <source>
        <dbReference type="PROSITE" id="PS50110"/>
    </source>
</evidence>
<evidence type="ECO:0000256" key="2">
    <source>
        <dbReference type="ARBA" id="ARBA00006402"/>
    </source>
</evidence>
<dbReference type="Pfam" id="PF02518">
    <property type="entry name" value="HATPase_c"/>
    <property type="match status" value="1"/>
</dbReference>
<dbReference type="Gene3D" id="3.40.50.2300">
    <property type="match status" value="1"/>
</dbReference>
<evidence type="ECO:0000256" key="4">
    <source>
        <dbReference type="ARBA" id="ARBA00022553"/>
    </source>
</evidence>
<dbReference type="InterPro" id="IPR016132">
    <property type="entry name" value="Phyto_chromo_attachment"/>
</dbReference>
<keyword evidence="4 7" id="KW-0597">Phosphoprotein</keyword>
<evidence type="ECO:0000256" key="6">
    <source>
        <dbReference type="ARBA" id="ARBA00022777"/>
    </source>
</evidence>
<dbReference type="InterPro" id="IPR001789">
    <property type="entry name" value="Sig_transdc_resp-reg_receiver"/>
</dbReference>
<dbReference type="InterPro" id="IPR003594">
    <property type="entry name" value="HATPase_dom"/>
</dbReference>
<dbReference type="EC" id="2.7.13.3" evidence="3"/>
<dbReference type="InterPro" id="IPR036097">
    <property type="entry name" value="HisK_dim/P_sf"/>
</dbReference>
<dbReference type="Gene3D" id="3.30.450.20">
    <property type="entry name" value="PAS domain"/>
    <property type="match status" value="1"/>
</dbReference>
<accession>A0ABR7RQB4</accession>
<dbReference type="CDD" id="cd00082">
    <property type="entry name" value="HisKA"/>
    <property type="match status" value="1"/>
</dbReference>
<keyword evidence="6" id="KW-0418">Kinase</keyword>
<dbReference type="InterPro" id="IPR004358">
    <property type="entry name" value="Sig_transdc_His_kin-like_C"/>
</dbReference>
<sequence>MSADDLSFLPREGTMAAAIARHDWARTPLGPLTAWPDLLRTTVALMLESRFPMALTWGPDLITLYNDAFIPILGDKPAPLGRPFSEIWSEVWESISPIADAAFAGRATYIENFPLTIERGDKPEHAYFTFCYSPIRDGRGRVLGMLDTVTETTATVLANQRLAFLDLLGRSIAGERDADGVMATTTRLLAGHLGVSNCAYADMDADEDGFTIRGNWVAEGSPSIVGRYSLADFGALAVRNLSAGRPLVVNDNAAELAAHEATAFQRLGVAATICMPLLRDGRLTALMAVHDRSPRRWSEHELNLLRDVTERSWAYVERVRADAELRLAAKALEEFNATLEARVAERTRQLEDTEAALRQSQKMEAIGQLTGGIAHDFNNVLAAVVGCLDLILRGASQVERVRRFAETGLAAAERGTKLTAQLLAFSRAQKIELKPLLLAPLVEGMTDLLQRTLGPMIRLRLDLREPATGVLTDATQLEMAVLNLAINAREAMPAGGDLAISTSVAEMPDDGVLAAGRYAVLTVADTGEGMPPEVLERAFDPFFTTKGVGKGTGLGLSQVYGIAHQGGGTVRIDSQPGLGTAIRIYLPVTPAGPHATQVPPQDDVLPTGAKILVVDDDADVRAMLAEVLASLGYAVAEAADGAAGLASLGTQQPDLMILDYAMPGLTGAEVAKLAWQQQPDLPILFASGYADTASIENVAGTNAIVLRKPFRIADLKAAIAAALA</sequence>
<proteinExistence type="inferred from homology"/>
<comment type="catalytic activity">
    <reaction evidence="1">
        <text>ATP + protein L-histidine = ADP + protein N-phospho-L-histidine.</text>
        <dbReference type="EC" id="2.7.13.3"/>
    </reaction>
</comment>
<dbReference type="PROSITE" id="PS50110">
    <property type="entry name" value="RESPONSE_REGULATORY"/>
    <property type="match status" value="1"/>
</dbReference>
<reference evidence="11 12" key="1">
    <citation type="journal article" date="2013" name="Int. J. Syst. Evol. Microbiol.">
        <title>Roseomonas aerophila sp. nov., isolated from air.</title>
        <authorList>
            <person name="Kim S.J."/>
            <person name="Weon H.Y."/>
            <person name="Ahn J.H."/>
            <person name="Hong S.B."/>
            <person name="Seok S.J."/>
            <person name="Whang K.S."/>
            <person name="Kwon S.W."/>
        </authorList>
    </citation>
    <scope>NUCLEOTIDE SEQUENCE [LARGE SCALE GENOMIC DNA]</scope>
    <source>
        <strain evidence="11 12">NBRC 108923</strain>
    </source>
</reference>
<dbReference type="InterPro" id="IPR005467">
    <property type="entry name" value="His_kinase_dom"/>
</dbReference>
<dbReference type="PROSITE" id="PS50109">
    <property type="entry name" value="HIS_KIN"/>
    <property type="match status" value="1"/>
</dbReference>
<dbReference type="Gene3D" id="3.30.450.40">
    <property type="match status" value="1"/>
</dbReference>
<name>A0ABR7RQB4_9PROT</name>
<dbReference type="Gene3D" id="3.30.565.10">
    <property type="entry name" value="Histidine kinase-like ATPase, C-terminal domain"/>
    <property type="match status" value="1"/>
</dbReference>
<dbReference type="SUPFAM" id="SSF55874">
    <property type="entry name" value="ATPase domain of HSP90 chaperone/DNA topoisomerase II/histidine kinase"/>
    <property type="match status" value="1"/>
</dbReference>